<dbReference type="Proteomes" id="UP000642571">
    <property type="component" value="Unassembled WGS sequence"/>
</dbReference>
<keyword evidence="1" id="KW-0812">Transmembrane</keyword>
<feature type="transmembrane region" description="Helical" evidence="1">
    <location>
        <begin position="50"/>
        <end position="68"/>
    </location>
</feature>
<evidence type="ECO:0000256" key="1">
    <source>
        <dbReference type="SAM" id="Phobius"/>
    </source>
</evidence>
<name>A0ABQ1PJ85_9BACI</name>
<gene>
    <name evidence="2" type="ORF">GCM10011389_01510</name>
</gene>
<feature type="transmembrane region" description="Helical" evidence="1">
    <location>
        <begin position="197"/>
        <end position="215"/>
    </location>
</feature>
<accession>A0ABQ1PJ85</accession>
<feature type="transmembrane region" description="Helical" evidence="1">
    <location>
        <begin position="17"/>
        <end position="38"/>
    </location>
</feature>
<dbReference type="EMBL" id="BMIN01000001">
    <property type="protein sequence ID" value="GGC98053.1"/>
    <property type="molecule type" value="Genomic_DNA"/>
</dbReference>
<keyword evidence="1" id="KW-1133">Transmembrane helix</keyword>
<feature type="transmembrane region" description="Helical" evidence="1">
    <location>
        <begin position="140"/>
        <end position="161"/>
    </location>
</feature>
<feature type="transmembrane region" description="Helical" evidence="1">
    <location>
        <begin position="114"/>
        <end position="134"/>
    </location>
</feature>
<keyword evidence="1" id="KW-0472">Membrane</keyword>
<organism evidence="2 3">
    <name type="scientific">Pontibacillus salipaludis</name>
    <dbReference type="NCBI Taxonomy" id="1697394"/>
    <lineage>
        <taxon>Bacteria</taxon>
        <taxon>Bacillati</taxon>
        <taxon>Bacillota</taxon>
        <taxon>Bacilli</taxon>
        <taxon>Bacillales</taxon>
        <taxon>Bacillaceae</taxon>
        <taxon>Pontibacillus</taxon>
    </lineage>
</organism>
<feature type="transmembrane region" description="Helical" evidence="1">
    <location>
        <begin position="173"/>
        <end position="191"/>
    </location>
</feature>
<protein>
    <submittedName>
        <fullName evidence="2">Uncharacterized protein</fullName>
    </submittedName>
</protein>
<dbReference type="RefSeq" id="WP_188649969.1">
    <property type="nucleotide sequence ID" value="NZ_BMIN01000001.1"/>
</dbReference>
<sequence length="222" mass="25538">MEIPSLTIGPIFIQSTYLLWSFGAVVAFLWIISINLYNKKPHGRFFAFEWVQSLLLIAIIWKFSYFLSHPIKAIQSPKTILFLNGGTLGIVLGILVSFVVYIRSIHKSGFSLIYSINLWMSAHFLWVGITQIGFTLGFTVYYTPLWLYGYFVILALSYLFVKNLYHYRVIVNYIQLGLLGWVSYRVFFTTIHLGDLAVWFTFATIVGISLVDYVLNKGREAT</sequence>
<reference evidence="3" key="1">
    <citation type="journal article" date="2019" name="Int. J. Syst. Evol. Microbiol.">
        <title>The Global Catalogue of Microorganisms (GCM) 10K type strain sequencing project: providing services to taxonomists for standard genome sequencing and annotation.</title>
        <authorList>
            <consortium name="The Broad Institute Genomics Platform"/>
            <consortium name="The Broad Institute Genome Sequencing Center for Infectious Disease"/>
            <person name="Wu L."/>
            <person name="Ma J."/>
        </authorList>
    </citation>
    <scope>NUCLEOTIDE SEQUENCE [LARGE SCALE GENOMIC DNA]</scope>
    <source>
        <strain evidence="3">CGMCC 1.15353</strain>
    </source>
</reference>
<comment type="caution">
    <text evidence="2">The sequence shown here is derived from an EMBL/GenBank/DDBJ whole genome shotgun (WGS) entry which is preliminary data.</text>
</comment>
<evidence type="ECO:0000313" key="2">
    <source>
        <dbReference type="EMBL" id="GGC98053.1"/>
    </source>
</evidence>
<proteinExistence type="predicted"/>
<feature type="transmembrane region" description="Helical" evidence="1">
    <location>
        <begin position="80"/>
        <end position="102"/>
    </location>
</feature>
<keyword evidence="3" id="KW-1185">Reference proteome</keyword>
<evidence type="ECO:0000313" key="3">
    <source>
        <dbReference type="Proteomes" id="UP000642571"/>
    </source>
</evidence>